<feature type="transmembrane region" description="Helical" evidence="2">
    <location>
        <begin position="184"/>
        <end position="206"/>
    </location>
</feature>
<dbReference type="InParanoid" id="A0A1Z5JVH7"/>
<keyword evidence="2" id="KW-1133">Transmembrane helix</keyword>
<keyword evidence="2" id="KW-0472">Membrane</keyword>
<name>A0A1Z5JVH7_FISSO</name>
<feature type="region of interest" description="Disordered" evidence="1">
    <location>
        <begin position="15"/>
        <end position="47"/>
    </location>
</feature>
<comment type="caution">
    <text evidence="3">The sequence shown here is derived from an EMBL/GenBank/DDBJ whole genome shotgun (WGS) entry which is preliminary data.</text>
</comment>
<reference evidence="3 4" key="1">
    <citation type="journal article" date="2015" name="Plant Cell">
        <title>Oil accumulation by the oleaginous diatom Fistulifera solaris as revealed by the genome and transcriptome.</title>
        <authorList>
            <person name="Tanaka T."/>
            <person name="Maeda Y."/>
            <person name="Veluchamy A."/>
            <person name="Tanaka M."/>
            <person name="Abida H."/>
            <person name="Marechal E."/>
            <person name="Bowler C."/>
            <person name="Muto M."/>
            <person name="Sunaga Y."/>
            <person name="Tanaka M."/>
            <person name="Yoshino T."/>
            <person name="Taniguchi T."/>
            <person name="Fukuda Y."/>
            <person name="Nemoto M."/>
            <person name="Matsumoto M."/>
            <person name="Wong P.S."/>
            <person name="Aburatani S."/>
            <person name="Fujibuchi W."/>
        </authorList>
    </citation>
    <scope>NUCLEOTIDE SEQUENCE [LARGE SCALE GENOMIC DNA]</scope>
    <source>
        <strain evidence="3 4">JPCC DA0580</strain>
    </source>
</reference>
<dbReference type="AlphaFoldDB" id="A0A1Z5JVH7"/>
<feature type="compositionally biased region" description="Low complexity" evidence="1">
    <location>
        <begin position="28"/>
        <end position="43"/>
    </location>
</feature>
<evidence type="ECO:0000256" key="2">
    <source>
        <dbReference type="SAM" id="Phobius"/>
    </source>
</evidence>
<feature type="transmembrane region" description="Helical" evidence="2">
    <location>
        <begin position="255"/>
        <end position="276"/>
    </location>
</feature>
<organism evidence="3 4">
    <name type="scientific">Fistulifera solaris</name>
    <name type="common">Oleaginous diatom</name>
    <dbReference type="NCBI Taxonomy" id="1519565"/>
    <lineage>
        <taxon>Eukaryota</taxon>
        <taxon>Sar</taxon>
        <taxon>Stramenopiles</taxon>
        <taxon>Ochrophyta</taxon>
        <taxon>Bacillariophyta</taxon>
        <taxon>Bacillariophyceae</taxon>
        <taxon>Bacillariophycidae</taxon>
        <taxon>Naviculales</taxon>
        <taxon>Naviculaceae</taxon>
        <taxon>Fistulifera</taxon>
    </lineage>
</organism>
<dbReference type="EMBL" id="BDSP01000124">
    <property type="protein sequence ID" value="GAX18044.1"/>
    <property type="molecule type" value="Genomic_DNA"/>
</dbReference>
<sequence>MCPPELKQRHIAKTMTSQNHESANPFPSSSSTTTTTPLTTTASRPRKTLQDRKRIPFSIYLTVIVCFLLQFAAGVWNASTLSLWKGSMCTAWETFLHHVYYLGQPPSSTTTPSTQREYAQTVVLAFLTLSVAYVFFLAPLKAGLWTGQRAKRHFVHRYGGLTYMLQYAAAWLEFGSKYNPSSNITHFISINGLVQGISAFVSFKVLPELEDAGYISDKAVLSRNFVHENIFFTLMVYFGSIYYQPSYRAQLQSSTLGRVLEALFVFWPYVLIRIWFPITRFRNAGTTHNGRTKLNQTFYEISTVLIKIFFLWAKYFLGFYINFLVYLDLLSPQQWQFVHGLYLLNAGTVSLAVFLHTMRFKKVLPPKVTMSIYLLQIYLTFVAIPMAYPIFVEHLPLCGLTLAGLLCNMTRSRAVHAMWCGATMLLLCRRDYSQYLGQPIEW</sequence>
<feature type="transmembrane region" description="Helical" evidence="2">
    <location>
        <begin position="154"/>
        <end position="172"/>
    </location>
</feature>
<feature type="transmembrane region" description="Helical" evidence="2">
    <location>
        <begin position="370"/>
        <end position="391"/>
    </location>
</feature>
<feature type="transmembrane region" description="Helical" evidence="2">
    <location>
        <begin position="297"/>
        <end position="317"/>
    </location>
</feature>
<feature type="transmembrane region" description="Helical" evidence="2">
    <location>
        <begin position="57"/>
        <end position="78"/>
    </location>
</feature>
<feature type="compositionally biased region" description="Polar residues" evidence="1">
    <location>
        <begin position="15"/>
        <end position="27"/>
    </location>
</feature>
<dbReference type="OrthoDB" id="2156279at2759"/>
<keyword evidence="2" id="KW-0812">Transmembrane</keyword>
<evidence type="ECO:0000256" key="1">
    <source>
        <dbReference type="SAM" id="MobiDB-lite"/>
    </source>
</evidence>
<protein>
    <submittedName>
        <fullName evidence="3">Uncharacterized protein</fullName>
    </submittedName>
</protein>
<feature type="transmembrane region" description="Helical" evidence="2">
    <location>
        <begin position="118"/>
        <end position="142"/>
    </location>
</feature>
<dbReference type="Proteomes" id="UP000198406">
    <property type="component" value="Unassembled WGS sequence"/>
</dbReference>
<evidence type="ECO:0000313" key="3">
    <source>
        <dbReference type="EMBL" id="GAX18044.1"/>
    </source>
</evidence>
<feature type="transmembrane region" description="Helical" evidence="2">
    <location>
        <begin position="226"/>
        <end position="243"/>
    </location>
</feature>
<keyword evidence="4" id="KW-1185">Reference proteome</keyword>
<gene>
    <name evidence="3" type="ORF">FisN_25Hh018</name>
</gene>
<proteinExistence type="predicted"/>
<feature type="transmembrane region" description="Helical" evidence="2">
    <location>
        <begin position="337"/>
        <end position="358"/>
    </location>
</feature>
<evidence type="ECO:0000313" key="4">
    <source>
        <dbReference type="Proteomes" id="UP000198406"/>
    </source>
</evidence>
<accession>A0A1Z5JVH7</accession>